<dbReference type="PANTHER" id="PTHR47268">
    <property type="entry name" value="ACYLPHOSPHATASE"/>
    <property type="match status" value="1"/>
</dbReference>
<evidence type="ECO:0000313" key="9">
    <source>
        <dbReference type="EMBL" id="KJW13523.1"/>
    </source>
</evidence>
<comment type="similarity">
    <text evidence="1 6">Belongs to the acylphosphatase family.</text>
</comment>
<sequence>MQTRRYLISGRVQGVGFRWATTQLARELHVTGTVQNLASGQVAVVASATATVLERFQHRLHHVNPWAHVERIDVDDLLTHHFADFRIIN</sequence>
<dbReference type="EMBL" id="BJZI01000008">
    <property type="protein sequence ID" value="GEO66306.1"/>
    <property type="molecule type" value="Genomic_DNA"/>
</dbReference>
<dbReference type="OrthoDB" id="9808093at2"/>
<reference evidence="9 10" key="1">
    <citation type="submission" date="2015-03" db="EMBL/GenBank/DDBJ databases">
        <authorList>
            <person name="Zheng J."/>
            <person name="Ganezle M."/>
        </authorList>
    </citation>
    <scope>NUCLEOTIDE SEQUENCE [LARGE SCALE GENOMIC DNA]</scope>
    <source>
        <strain evidence="9 10">LP38</strain>
    </source>
</reference>
<evidence type="ECO:0000256" key="3">
    <source>
        <dbReference type="ARBA" id="ARBA00015991"/>
    </source>
</evidence>
<evidence type="ECO:0000256" key="1">
    <source>
        <dbReference type="ARBA" id="ARBA00005614"/>
    </source>
</evidence>
<evidence type="ECO:0000256" key="2">
    <source>
        <dbReference type="ARBA" id="ARBA00012150"/>
    </source>
</evidence>
<dbReference type="PATRIC" id="fig|216463.3.peg.2509"/>
<reference evidence="8 11" key="2">
    <citation type="submission" date="2019-07" db="EMBL/GenBank/DDBJ databases">
        <title>Whole genome shotgun sequence of Lactobacillus spicheri NBRC 107155.</title>
        <authorList>
            <person name="Hosoyama A."/>
            <person name="Uohara A."/>
            <person name="Ohji S."/>
            <person name="Ichikawa N."/>
        </authorList>
    </citation>
    <scope>NUCLEOTIDE SEQUENCE [LARGE SCALE GENOMIC DNA]</scope>
    <source>
        <strain evidence="8 11">NBRC 107155</strain>
    </source>
</reference>
<dbReference type="STRING" id="216463.VC81_03415"/>
<evidence type="ECO:0000313" key="8">
    <source>
        <dbReference type="EMBL" id="GEO66306.1"/>
    </source>
</evidence>
<dbReference type="PROSITE" id="PS51160">
    <property type="entry name" value="ACYLPHOSPHATASE_3"/>
    <property type="match status" value="1"/>
</dbReference>
<name>A0A0F3RU16_9LACO</name>
<feature type="active site" evidence="5">
    <location>
        <position position="36"/>
    </location>
</feature>
<dbReference type="PANTHER" id="PTHR47268:SF4">
    <property type="entry name" value="ACYLPHOSPHATASE"/>
    <property type="match status" value="1"/>
</dbReference>
<comment type="caution">
    <text evidence="9">The sequence shown here is derived from an EMBL/GenBank/DDBJ whole genome shotgun (WGS) entry which is preliminary data.</text>
</comment>
<protein>
    <recommendedName>
        <fullName evidence="3 5">acylphosphatase</fullName>
        <ecNumber evidence="2 5">3.6.1.7</ecNumber>
    </recommendedName>
</protein>
<comment type="catalytic activity">
    <reaction evidence="4 5">
        <text>an acyl phosphate + H2O = a carboxylate + phosphate + H(+)</text>
        <dbReference type="Rhea" id="RHEA:14965"/>
        <dbReference type="ChEBI" id="CHEBI:15377"/>
        <dbReference type="ChEBI" id="CHEBI:15378"/>
        <dbReference type="ChEBI" id="CHEBI:29067"/>
        <dbReference type="ChEBI" id="CHEBI:43474"/>
        <dbReference type="ChEBI" id="CHEBI:59918"/>
        <dbReference type="EC" id="3.6.1.7"/>
    </reaction>
</comment>
<dbReference type="GO" id="GO:0003998">
    <property type="term" value="F:acylphosphatase activity"/>
    <property type="evidence" value="ECO:0007669"/>
    <property type="project" value="UniProtKB-EC"/>
</dbReference>
<dbReference type="InterPro" id="IPR001792">
    <property type="entry name" value="Acylphosphatase-like_dom"/>
</dbReference>
<dbReference type="SUPFAM" id="SSF54975">
    <property type="entry name" value="Acylphosphatase/BLUF domain-like"/>
    <property type="match status" value="1"/>
</dbReference>
<accession>A0A0F3RU16</accession>
<organism evidence="9 10">
    <name type="scientific">Levilactobacillus spicheri</name>
    <dbReference type="NCBI Taxonomy" id="216463"/>
    <lineage>
        <taxon>Bacteria</taxon>
        <taxon>Bacillati</taxon>
        <taxon>Bacillota</taxon>
        <taxon>Bacilli</taxon>
        <taxon>Lactobacillales</taxon>
        <taxon>Lactobacillaceae</taxon>
        <taxon>Levilactobacillus</taxon>
    </lineage>
</organism>
<dbReference type="Proteomes" id="UP000321691">
    <property type="component" value="Unassembled WGS sequence"/>
</dbReference>
<dbReference type="AlphaFoldDB" id="A0A0F3RU16"/>
<feature type="active site" evidence="5">
    <location>
        <position position="18"/>
    </location>
</feature>
<proteinExistence type="inferred from homology"/>
<evidence type="ECO:0000259" key="7">
    <source>
        <dbReference type="PROSITE" id="PS51160"/>
    </source>
</evidence>
<evidence type="ECO:0000256" key="4">
    <source>
        <dbReference type="ARBA" id="ARBA00047645"/>
    </source>
</evidence>
<evidence type="ECO:0000256" key="5">
    <source>
        <dbReference type="PROSITE-ProRule" id="PRU00520"/>
    </source>
</evidence>
<evidence type="ECO:0000256" key="6">
    <source>
        <dbReference type="RuleBase" id="RU004168"/>
    </source>
</evidence>
<dbReference type="EMBL" id="JZCR01000006">
    <property type="protein sequence ID" value="KJW13523.1"/>
    <property type="molecule type" value="Genomic_DNA"/>
</dbReference>
<dbReference type="Pfam" id="PF00708">
    <property type="entry name" value="Acylphosphatase"/>
    <property type="match status" value="1"/>
</dbReference>
<keyword evidence="11" id="KW-1185">Reference proteome</keyword>
<gene>
    <name evidence="8" type="primary">acyP</name>
    <name evidence="8" type="ORF">LSP04_07250</name>
    <name evidence="9" type="ORF">VC81_03415</name>
</gene>
<dbReference type="Proteomes" id="UP000033491">
    <property type="component" value="Unassembled WGS sequence"/>
</dbReference>
<dbReference type="InterPro" id="IPR036046">
    <property type="entry name" value="Acylphosphatase-like_dom_sf"/>
</dbReference>
<dbReference type="InterPro" id="IPR020456">
    <property type="entry name" value="Acylphosphatase"/>
</dbReference>
<dbReference type="PROSITE" id="PS00150">
    <property type="entry name" value="ACYLPHOSPHATASE_1"/>
    <property type="match status" value="1"/>
</dbReference>
<dbReference type="EC" id="3.6.1.7" evidence="2 5"/>
<dbReference type="Gene3D" id="3.30.70.100">
    <property type="match status" value="1"/>
</dbReference>
<keyword evidence="5" id="KW-0378">Hydrolase</keyword>
<evidence type="ECO:0000313" key="11">
    <source>
        <dbReference type="Proteomes" id="UP000321691"/>
    </source>
</evidence>
<evidence type="ECO:0000313" key="10">
    <source>
        <dbReference type="Proteomes" id="UP000033491"/>
    </source>
</evidence>
<feature type="domain" description="Acylphosphatase-like" evidence="7">
    <location>
        <begin position="3"/>
        <end position="89"/>
    </location>
</feature>
<dbReference type="RefSeq" id="WP_045806746.1">
    <property type="nucleotide sequence ID" value="NZ_BJZI01000008.1"/>
</dbReference>
<dbReference type="InterPro" id="IPR017968">
    <property type="entry name" value="Acylphosphatase_CS"/>
</dbReference>